<gene>
    <name evidence="2" type="ORF">GB881_09340</name>
</gene>
<feature type="transmembrane region" description="Helical" evidence="1">
    <location>
        <begin position="29"/>
        <end position="47"/>
    </location>
</feature>
<accession>A0A6N7EPV7</accession>
<keyword evidence="3" id="KW-1185">Reference proteome</keyword>
<feature type="transmembrane region" description="Helical" evidence="1">
    <location>
        <begin position="59"/>
        <end position="83"/>
    </location>
</feature>
<comment type="caution">
    <text evidence="2">The sequence shown here is derived from an EMBL/GenBank/DDBJ whole genome shotgun (WGS) entry which is preliminary data.</text>
</comment>
<feature type="transmembrane region" description="Helical" evidence="1">
    <location>
        <begin position="116"/>
        <end position="136"/>
    </location>
</feature>
<keyword evidence="1" id="KW-0812">Transmembrane</keyword>
<dbReference type="Proteomes" id="UP000437709">
    <property type="component" value="Unassembled WGS sequence"/>
</dbReference>
<dbReference type="AlphaFoldDB" id="A0A6N7EPV7"/>
<evidence type="ECO:0000313" key="3">
    <source>
        <dbReference type="Proteomes" id="UP000437709"/>
    </source>
</evidence>
<organism evidence="2 3">
    <name type="scientific">Georgenia subflava</name>
    <dbReference type="NCBI Taxonomy" id="1622177"/>
    <lineage>
        <taxon>Bacteria</taxon>
        <taxon>Bacillati</taxon>
        <taxon>Actinomycetota</taxon>
        <taxon>Actinomycetes</taxon>
        <taxon>Micrococcales</taxon>
        <taxon>Bogoriellaceae</taxon>
        <taxon>Georgenia</taxon>
    </lineage>
</organism>
<evidence type="ECO:0000313" key="2">
    <source>
        <dbReference type="EMBL" id="MPV37254.1"/>
    </source>
</evidence>
<proteinExistence type="predicted"/>
<feature type="transmembrane region" description="Helical" evidence="1">
    <location>
        <begin position="261"/>
        <end position="282"/>
    </location>
</feature>
<feature type="transmembrane region" description="Helical" evidence="1">
    <location>
        <begin position="227"/>
        <end position="249"/>
    </location>
</feature>
<feature type="transmembrane region" description="Helical" evidence="1">
    <location>
        <begin position="294"/>
        <end position="310"/>
    </location>
</feature>
<feature type="transmembrane region" description="Helical" evidence="1">
    <location>
        <begin position="90"/>
        <end position="110"/>
    </location>
</feature>
<dbReference type="EMBL" id="WHPC01000030">
    <property type="protein sequence ID" value="MPV37254.1"/>
    <property type="molecule type" value="Genomic_DNA"/>
</dbReference>
<feature type="transmembrane region" description="Helical" evidence="1">
    <location>
        <begin position="316"/>
        <end position="334"/>
    </location>
</feature>
<sequence>MAPVRSPAERPHRLLRWGLPRDPRASEHVLGFAVTTVLTIAVTRGILQLSGFPQIGGDSLHVAHVLWGGLLLGVAVVLAVSFAGPVVRPLVAFVGGIGFGLFIDEVGKFLTQDNDYFFRPAPMIMYVTLVVVMIAADTLHGRRAHHPTEHLAAAADHAVAGLAGGLSAERRAVAEELLAKGGRAPGADQTAALLRVIPDDDAEAPDPLDLAGRRIRGLLRTIVTRRWATRTTAVLLVVVLVGTLATVALSWEPGERGEPAWALVGALLTVALSLVAAVRGWTLLGSDRFRAFQWLRRAVLVNLLLTQVALFRIAPWPATLGLFLALAALGVIGVEKLRLERLHEAEV</sequence>
<name>A0A6N7EPV7_9MICO</name>
<reference evidence="2 3" key="1">
    <citation type="submission" date="2019-10" db="EMBL/GenBank/DDBJ databases">
        <title>Georgenia wutianyii sp. nov. and Georgenia yuyongxinii sp. nov. isolated from plateau pika (Ochotona curzoniae) in the Qinghai-Tibet plateau of China.</title>
        <authorList>
            <person name="Tian Z."/>
        </authorList>
    </citation>
    <scope>NUCLEOTIDE SEQUENCE [LARGE SCALE GENOMIC DNA]</scope>
    <source>
        <strain evidence="2 3">JCM 19765</strain>
    </source>
</reference>
<dbReference type="OrthoDB" id="161151at2"/>
<evidence type="ECO:0000256" key="1">
    <source>
        <dbReference type="SAM" id="Phobius"/>
    </source>
</evidence>
<dbReference type="RefSeq" id="WP_152195265.1">
    <property type="nucleotide sequence ID" value="NZ_VUKD01000003.1"/>
</dbReference>
<protein>
    <submittedName>
        <fullName evidence="2">Uncharacterized protein</fullName>
    </submittedName>
</protein>
<keyword evidence="1" id="KW-1133">Transmembrane helix</keyword>
<keyword evidence="1" id="KW-0472">Membrane</keyword>